<proteinExistence type="inferred from homology"/>
<evidence type="ECO:0008006" key="10">
    <source>
        <dbReference type="Google" id="ProtNLM"/>
    </source>
</evidence>
<feature type="active site" evidence="6">
    <location>
        <position position="277"/>
    </location>
</feature>
<dbReference type="CDD" id="cd02440">
    <property type="entry name" value="AdoMet_MTases"/>
    <property type="match status" value="1"/>
</dbReference>
<dbReference type="PANTHER" id="PTHR43667:SF1">
    <property type="entry name" value="CYCLOPROPANE-FATTY-ACYL-PHOSPHOLIPID SYNTHASE"/>
    <property type="match status" value="1"/>
</dbReference>
<dbReference type="STRING" id="679197.HMPREF9336_02002"/>
<evidence type="ECO:0000256" key="6">
    <source>
        <dbReference type="PIRSR" id="PIRSR003085-1"/>
    </source>
</evidence>
<dbReference type="GO" id="GO:0008168">
    <property type="term" value="F:methyltransferase activity"/>
    <property type="evidence" value="ECO:0007669"/>
    <property type="project" value="UniProtKB-KW"/>
</dbReference>
<dbReference type="SUPFAM" id="SSF53335">
    <property type="entry name" value="S-adenosyl-L-methionine-dependent methyltransferases"/>
    <property type="match status" value="1"/>
</dbReference>
<evidence type="ECO:0000256" key="3">
    <source>
        <dbReference type="ARBA" id="ARBA00022679"/>
    </source>
</evidence>
<dbReference type="EMBL" id="ACZI02000002">
    <property type="protein sequence ID" value="EFV13173.2"/>
    <property type="molecule type" value="Genomic_DNA"/>
</dbReference>
<dbReference type="InterPro" id="IPR050723">
    <property type="entry name" value="CFA/CMAS"/>
</dbReference>
<keyword evidence="3" id="KW-0808">Transferase</keyword>
<dbReference type="PIRSF" id="PIRSF003085">
    <property type="entry name" value="CMAS"/>
    <property type="match status" value="1"/>
</dbReference>
<name>E5XR80_SEGRC</name>
<organism evidence="8 9">
    <name type="scientific">Segniliparus rugosus (strain ATCC BAA-974 / DSM 45345 / CCUG 50838 / CIP 108380 / JCM 13579 / CDC 945)</name>
    <dbReference type="NCBI Taxonomy" id="679197"/>
    <lineage>
        <taxon>Bacteria</taxon>
        <taxon>Bacillati</taxon>
        <taxon>Actinomycetota</taxon>
        <taxon>Actinomycetes</taxon>
        <taxon>Mycobacteriales</taxon>
        <taxon>Segniliparaceae</taxon>
        <taxon>Segniliparus</taxon>
    </lineage>
</organism>
<evidence type="ECO:0000256" key="2">
    <source>
        <dbReference type="ARBA" id="ARBA00022603"/>
    </source>
</evidence>
<evidence type="ECO:0000256" key="4">
    <source>
        <dbReference type="ARBA" id="ARBA00022691"/>
    </source>
</evidence>
<sequence>MKVREIGAVMTQLRPFYEDIEAHYDLSNEFFALWLDPTMTYTCAYWPRPDMTLEEAQLAKLDLTLGKLNLEPGMTLLDIGCGWGSALLRAYEKYDVNVIGLTISQNQYELLNQKFADIKGGRKAEVLLRGWEEFEGHADRIITIGSFEHFRYERHDAYWDKVARILPDDGMYLLHSIVSYGREDLQKRGTPITPSMLRFSHLIAKYIFPGAQLPSPQMVLNGSARVGLRCDMIQVLGWHYAKTLDCWRENLVANKERAIELTSPLVYEQYEKYLESCAYYFRLGNIDLMQFTLTKQQPSWLQPAPGQMENFVARSR</sequence>
<feature type="binding site" evidence="7">
    <location>
        <begin position="76"/>
        <end position="84"/>
    </location>
    <ligand>
        <name>S-adenosyl-L-methionine</name>
        <dbReference type="ChEBI" id="CHEBI:59789"/>
    </ligand>
</feature>
<keyword evidence="5" id="KW-0443">Lipid metabolism</keyword>
<accession>E5XR80</accession>
<dbReference type="Gene3D" id="3.40.50.150">
    <property type="entry name" value="Vaccinia Virus protein VP39"/>
    <property type="match status" value="1"/>
</dbReference>
<dbReference type="InterPro" id="IPR029063">
    <property type="entry name" value="SAM-dependent_MTases_sf"/>
</dbReference>
<dbReference type="GO" id="GO:0008610">
    <property type="term" value="P:lipid biosynthetic process"/>
    <property type="evidence" value="ECO:0007669"/>
    <property type="project" value="InterPro"/>
</dbReference>
<dbReference type="PANTHER" id="PTHR43667">
    <property type="entry name" value="CYCLOPROPANE-FATTY-ACYL-PHOSPHOLIPID SYNTHASE"/>
    <property type="match status" value="1"/>
</dbReference>
<dbReference type="FunFam" id="3.40.50.150:FF:000115">
    <property type="entry name" value="Cyclopropane mycolic acid synthase 1"/>
    <property type="match status" value="1"/>
</dbReference>
<feature type="binding site" evidence="7">
    <location>
        <begin position="102"/>
        <end position="107"/>
    </location>
    <ligand>
        <name>S-adenosyl-L-methionine</name>
        <dbReference type="ChEBI" id="CHEBI:59789"/>
    </ligand>
</feature>
<dbReference type="GO" id="GO:0032259">
    <property type="term" value="P:methylation"/>
    <property type="evidence" value="ECO:0007669"/>
    <property type="project" value="UniProtKB-KW"/>
</dbReference>
<keyword evidence="9" id="KW-1185">Reference proteome</keyword>
<reference evidence="8 9" key="1">
    <citation type="journal article" date="2011" name="Stand. Genomic Sci.">
        <title>High quality draft genome sequence of Segniliparus rugosus CDC 945(T)= (ATCC BAA-974(T)).</title>
        <authorList>
            <person name="Earl A.M."/>
            <person name="Desjardins C.A."/>
            <person name="Fitzgerald M.G."/>
            <person name="Arachchi H.M."/>
            <person name="Zeng Q."/>
            <person name="Mehta T."/>
            <person name="Griggs A."/>
            <person name="Birren B.W."/>
            <person name="Toney N.C."/>
            <person name="Carr J."/>
            <person name="Posey J."/>
            <person name="Butler W.R."/>
        </authorList>
    </citation>
    <scope>NUCLEOTIDE SEQUENCE [LARGE SCALE GENOMIC DNA]</scope>
    <source>
        <strain evidence="9">ATCC BAA-974 / DSM 45345 / CCUG 50838 / CIP 108380 / JCM 13579 / CDC 945</strain>
    </source>
</reference>
<dbReference type="eggNOG" id="COG2230">
    <property type="taxonomic scope" value="Bacteria"/>
</dbReference>
<gene>
    <name evidence="8" type="ORF">HMPREF9336_02002</name>
</gene>
<evidence type="ECO:0000256" key="1">
    <source>
        <dbReference type="ARBA" id="ARBA00010815"/>
    </source>
</evidence>
<evidence type="ECO:0000313" key="8">
    <source>
        <dbReference type="EMBL" id="EFV13173.2"/>
    </source>
</evidence>
<protein>
    <recommendedName>
        <fullName evidence="10">Cyclopropane-fatty-acyl-phospholipid synthase</fullName>
    </recommendedName>
</protein>
<evidence type="ECO:0000313" key="9">
    <source>
        <dbReference type="Proteomes" id="UP000004816"/>
    </source>
</evidence>
<evidence type="ECO:0000256" key="7">
    <source>
        <dbReference type="PIRSR" id="PIRSR003085-2"/>
    </source>
</evidence>
<keyword evidence="2" id="KW-0489">Methyltransferase</keyword>
<comment type="caution">
    <text evidence="8">The sequence shown here is derived from an EMBL/GenBank/DDBJ whole genome shotgun (WGS) entry which is preliminary data.</text>
</comment>
<dbReference type="HOGENOM" id="CLU_026434_3_0_11"/>
<keyword evidence="4" id="KW-0949">S-adenosyl-L-methionine</keyword>
<dbReference type="AlphaFoldDB" id="E5XR80"/>
<dbReference type="Proteomes" id="UP000004816">
    <property type="component" value="Unassembled WGS sequence"/>
</dbReference>
<feature type="binding site" evidence="7">
    <location>
        <begin position="41"/>
        <end position="42"/>
    </location>
    <ligand>
        <name>S-adenosyl-L-methionine</name>
        <dbReference type="ChEBI" id="CHEBI:59789"/>
    </ligand>
</feature>
<feature type="binding site" evidence="7">
    <location>
        <begin position="131"/>
        <end position="132"/>
    </location>
    <ligand>
        <name>S-adenosyl-L-methionine</name>
        <dbReference type="ChEBI" id="CHEBI:59789"/>
    </ligand>
</feature>
<comment type="similarity">
    <text evidence="1">Belongs to the CFA/CMAS family.</text>
</comment>
<evidence type="ECO:0000256" key="5">
    <source>
        <dbReference type="ARBA" id="ARBA00023098"/>
    </source>
</evidence>
<dbReference type="Pfam" id="PF02353">
    <property type="entry name" value="CMAS"/>
    <property type="match status" value="1"/>
</dbReference>
<dbReference type="InterPro" id="IPR003333">
    <property type="entry name" value="CMAS"/>
</dbReference>